<gene>
    <name evidence="5" type="ORF">DSM106972_021930</name>
</gene>
<dbReference type="AlphaFoldDB" id="A0A433VP71"/>
<reference evidence="5" key="1">
    <citation type="submission" date="2018-12" db="EMBL/GenBank/DDBJ databases">
        <authorList>
            <person name="Will S."/>
            <person name="Neumann-Schaal M."/>
            <person name="Henke P."/>
        </authorList>
    </citation>
    <scope>NUCLEOTIDE SEQUENCE</scope>
    <source>
        <strain evidence="5">PCC 7102</strain>
    </source>
</reference>
<protein>
    <recommendedName>
        <fullName evidence="4">Peptidase S1 domain-containing protein</fullName>
    </recommendedName>
</protein>
<dbReference type="InterPro" id="IPR043504">
    <property type="entry name" value="Peptidase_S1_PA_chymotrypsin"/>
</dbReference>
<dbReference type="PRINTS" id="PR00722">
    <property type="entry name" value="CHYMOTRYPSIN"/>
</dbReference>
<dbReference type="GO" id="GO:0006508">
    <property type="term" value="P:proteolysis"/>
    <property type="evidence" value="ECO:0007669"/>
    <property type="project" value="InterPro"/>
</dbReference>
<organism evidence="5 6">
    <name type="scientific">Dulcicalothrix desertica PCC 7102</name>
    <dbReference type="NCBI Taxonomy" id="232991"/>
    <lineage>
        <taxon>Bacteria</taxon>
        <taxon>Bacillati</taxon>
        <taxon>Cyanobacteriota</taxon>
        <taxon>Cyanophyceae</taxon>
        <taxon>Nostocales</taxon>
        <taxon>Calotrichaceae</taxon>
        <taxon>Dulcicalothrix</taxon>
    </lineage>
</organism>
<dbReference type="PANTHER" id="PTHR15462">
    <property type="entry name" value="SERINE PROTEASE"/>
    <property type="match status" value="1"/>
</dbReference>
<keyword evidence="1 3" id="KW-0732">Signal</keyword>
<name>A0A433VP71_9CYAN</name>
<sequence>MIISKKYTALFLTGIISAMTAISVQAQTKQSITPQFISSKQAGNITLEAASKPFVPQNLGRSTKPNEGGSRGIPTGIDNRIPMLSRKYPWSAIGRIQGTTADAKSYHCTGSLIAENLVLTNAHCVIDPETGELSKQILFMPNVIDKRFQDVAEVEQVIYGTNFKDGSGISSNDWAIMKINQPLGRKYGYLGLKSIPTNTLTQNPKAFFFVGYSGDFPTEKYKNYFSAGKGWTASYEAGCSILKEDSGFLLHDCSTAGGSSGGAIIGVINGDPYIVALNNAEAKNLRTGQDITNFAVKISTIQESLSNK</sequence>
<dbReference type="InterPro" id="IPR001254">
    <property type="entry name" value="Trypsin_dom"/>
</dbReference>
<feature type="domain" description="Peptidase S1" evidence="4">
    <location>
        <begin position="89"/>
        <end position="265"/>
    </location>
</feature>
<dbReference type="OrthoDB" id="479233at2"/>
<dbReference type="SUPFAM" id="SSF50494">
    <property type="entry name" value="Trypsin-like serine proteases"/>
    <property type="match status" value="1"/>
</dbReference>
<evidence type="ECO:0000256" key="1">
    <source>
        <dbReference type="ARBA" id="ARBA00022729"/>
    </source>
</evidence>
<evidence type="ECO:0000313" key="6">
    <source>
        <dbReference type="Proteomes" id="UP000271624"/>
    </source>
</evidence>
<accession>A0A433VP71</accession>
<dbReference type="PANTHER" id="PTHR15462:SF8">
    <property type="entry name" value="SERINE PROTEASE"/>
    <property type="match status" value="1"/>
</dbReference>
<keyword evidence="6" id="KW-1185">Reference proteome</keyword>
<dbReference type="Proteomes" id="UP000271624">
    <property type="component" value="Unassembled WGS sequence"/>
</dbReference>
<evidence type="ECO:0000256" key="2">
    <source>
        <dbReference type="SAM" id="MobiDB-lite"/>
    </source>
</evidence>
<comment type="caution">
    <text evidence="5">The sequence shown here is derived from an EMBL/GenBank/DDBJ whole genome shotgun (WGS) entry which is preliminary data.</text>
</comment>
<evidence type="ECO:0000259" key="4">
    <source>
        <dbReference type="Pfam" id="PF00089"/>
    </source>
</evidence>
<dbReference type="GO" id="GO:0004252">
    <property type="term" value="F:serine-type endopeptidase activity"/>
    <property type="evidence" value="ECO:0007669"/>
    <property type="project" value="InterPro"/>
</dbReference>
<feature type="region of interest" description="Disordered" evidence="2">
    <location>
        <begin position="56"/>
        <end position="76"/>
    </location>
</feature>
<dbReference type="InterPro" id="IPR001314">
    <property type="entry name" value="Peptidase_S1A"/>
</dbReference>
<proteinExistence type="predicted"/>
<dbReference type="InterPro" id="IPR050966">
    <property type="entry name" value="Glutamyl_endopeptidase"/>
</dbReference>
<evidence type="ECO:0000313" key="5">
    <source>
        <dbReference type="EMBL" id="RUT07933.1"/>
    </source>
</evidence>
<feature type="signal peptide" evidence="3">
    <location>
        <begin position="1"/>
        <end position="26"/>
    </location>
</feature>
<dbReference type="Pfam" id="PF00089">
    <property type="entry name" value="Trypsin"/>
    <property type="match status" value="1"/>
</dbReference>
<dbReference type="EMBL" id="RSCL01000004">
    <property type="protein sequence ID" value="RUT07933.1"/>
    <property type="molecule type" value="Genomic_DNA"/>
</dbReference>
<reference evidence="5" key="2">
    <citation type="journal article" date="2019" name="Genome Biol. Evol.">
        <title>Day and night: Metabolic profiles and evolutionary relationships of six axenic non-marine cyanobacteria.</title>
        <authorList>
            <person name="Will S.E."/>
            <person name="Henke P."/>
            <person name="Boedeker C."/>
            <person name="Huang S."/>
            <person name="Brinkmann H."/>
            <person name="Rohde M."/>
            <person name="Jarek M."/>
            <person name="Friedl T."/>
            <person name="Seufert S."/>
            <person name="Schumacher M."/>
            <person name="Overmann J."/>
            <person name="Neumann-Schaal M."/>
            <person name="Petersen J."/>
        </authorList>
    </citation>
    <scope>NUCLEOTIDE SEQUENCE [LARGE SCALE GENOMIC DNA]</scope>
    <source>
        <strain evidence="5">PCC 7102</strain>
    </source>
</reference>
<evidence type="ECO:0000256" key="3">
    <source>
        <dbReference type="SAM" id="SignalP"/>
    </source>
</evidence>
<dbReference type="RefSeq" id="WP_127080774.1">
    <property type="nucleotide sequence ID" value="NZ_RSCL01000004.1"/>
</dbReference>
<dbReference type="Gene3D" id="2.40.10.10">
    <property type="entry name" value="Trypsin-like serine proteases"/>
    <property type="match status" value="2"/>
</dbReference>
<dbReference type="InterPro" id="IPR009003">
    <property type="entry name" value="Peptidase_S1_PA"/>
</dbReference>
<feature type="chain" id="PRO_5030092578" description="Peptidase S1 domain-containing protein" evidence="3">
    <location>
        <begin position="27"/>
        <end position="308"/>
    </location>
</feature>